<dbReference type="EMBL" id="BK059098">
    <property type="protein sequence ID" value="DAE29735.1"/>
    <property type="molecule type" value="Genomic_DNA"/>
</dbReference>
<dbReference type="InterPro" id="IPR023385">
    <property type="entry name" value="YopX-like_C"/>
</dbReference>
<reference evidence="2" key="1">
    <citation type="journal article" date="2021" name="Proc. Natl. Acad. Sci. U.S.A.">
        <title>A Catalog of Tens of Thousands of Viruses from Human Metagenomes Reveals Hidden Associations with Chronic Diseases.</title>
        <authorList>
            <person name="Tisza M.J."/>
            <person name="Buck C.B."/>
        </authorList>
    </citation>
    <scope>NUCLEOTIDE SEQUENCE</scope>
    <source>
        <strain evidence="2">CtyMK1</strain>
    </source>
</reference>
<sequence length="131" mass="14908">MREILFRGKLKSRKEWSYGNLNVKSDEVCIITPDDTLLGKYGQVDPETVGQYIGVNDKNGNKIFEGDIVECVFNGIANKRITVWDNSDTGFKATNGKIHYGREYDYFNACEEVVIIGNIHDNPELLKEVEE</sequence>
<name>A0A8S5REE6_9VIRU</name>
<accession>A0A8S5REE6</accession>
<evidence type="ECO:0000259" key="1">
    <source>
        <dbReference type="Pfam" id="PF09643"/>
    </source>
</evidence>
<protein>
    <submittedName>
        <fullName evidence="2">YopX protein</fullName>
    </submittedName>
</protein>
<dbReference type="InterPro" id="IPR019096">
    <property type="entry name" value="YopX_protein"/>
</dbReference>
<evidence type="ECO:0000313" key="2">
    <source>
        <dbReference type="EMBL" id="DAE29735.1"/>
    </source>
</evidence>
<dbReference type="NCBIfam" id="TIGR01671">
    <property type="entry name" value="phage_TIGR01671"/>
    <property type="match status" value="1"/>
</dbReference>
<feature type="domain" description="YopX protein" evidence="1">
    <location>
        <begin position="6"/>
        <end position="127"/>
    </location>
</feature>
<organism evidence="2">
    <name type="scientific">virus sp. ctyMK1</name>
    <dbReference type="NCBI Taxonomy" id="2828002"/>
    <lineage>
        <taxon>Viruses</taxon>
    </lineage>
</organism>
<dbReference type="Gene3D" id="2.30.30.290">
    <property type="entry name" value="YopX-like domains"/>
    <property type="match status" value="1"/>
</dbReference>
<dbReference type="InterPro" id="IPR010024">
    <property type="entry name" value="CHP16711"/>
</dbReference>
<dbReference type="Pfam" id="PF09643">
    <property type="entry name" value="YopX"/>
    <property type="match status" value="1"/>
</dbReference>
<proteinExistence type="predicted"/>
<dbReference type="SUPFAM" id="SSF159006">
    <property type="entry name" value="YopX-like"/>
    <property type="match status" value="1"/>
</dbReference>